<dbReference type="Gene3D" id="3.30.70.360">
    <property type="match status" value="1"/>
</dbReference>
<reference evidence="3 4" key="1">
    <citation type="submission" date="2020-05" db="EMBL/GenBank/DDBJ databases">
        <title>MicrobeNet Type strains.</title>
        <authorList>
            <person name="Nicholson A.C."/>
        </authorList>
    </citation>
    <scope>NUCLEOTIDE SEQUENCE [LARGE SCALE GENOMIC DNA]</scope>
    <source>
        <strain evidence="3 4">JCM 3224</strain>
    </source>
</reference>
<sequence>MPSGFPPRPPDRPRSCPCRRESSRIFETCAAGPVGEPRPSNHRFTRPIEQILLSAQASPQSVGPRAFARKRFASCGGSCCRSAPIAKAGDVGQARPGHGVSFFRIGSKAGKSPWRPLCPWIIGAVPSINSRIARITAALVEPYRDLHAHPELSFAEHRTAAIIARRAKALGYEVTEGVGGTGVVARLVNGPGPLVLLRADMDALPVREQTGLSYSSTATDPDSGEPTMHACGHDMHIVCLLGTLDALAAARDQWSGTVLGVFQPAEETGHGARAMVDDGLFERFGTPEIVLAQHVLPIPVGTVATRAGALLSANDSLRITLHGRGGHSSRPETTIDPIIMAAATVLRLQTIVSREIAAADQVVLTIGTLHAGTKDNIIADEAQLGLSIRTYSPELRDRVLAAVRRIVHAEADAAGADRPPTIETLTRLPITFNDAAALDKTRAALRDALGAEQVLEMAAFPASEDVGNLAEAAGAPLSFWFFGGADPAKVAAAQERGTVDQDIPMNHSPYFAPLAEPTINCGITAFTAAAVAWLDPSRTGDVSTSPRQA</sequence>
<dbReference type="SUPFAM" id="SSF53187">
    <property type="entry name" value="Zn-dependent exopeptidases"/>
    <property type="match status" value="1"/>
</dbReference>
<dbReference type="InterPro" id="IPR002933">
    <property type="entry name" value="Peptidase_M20"/>
</dbReference>
<dbReference type="PANTHER" id="PTHR11014:SF63">
    <property type="entry name" value="METALLOPEPTIDASE, PUTATIVE (AFU_ORTHOLOGUE AFUA_6G09600)-RELATED"/>
    <property type="match status" value="1"/>
</dbReference>
<dbReference type="GO" id="GO:0019877">
    <property type="term" value="P:diaminopimelate biosynthetic process"/>
    <property type="evidence" value="ECO:0007669"/>
    <property type="project" value="UniProtKB-ARBA"/>
</dbReference>
<dbReference type="Pfam" id="PF01546">
    <property type="entry name" value="Peptidase_M20"/>
    <property type="match status" value="1"/>
</dbReference>
<dbReference type="InterPro" id="IPR011650">
    <property type="entry name" value="Peptidase_M20_dimer"/>
</dbReference>
<dbReference type="Pfam" id="PF07687">
    <property type="entry name" value="M20_dimer"/>
    <property type="match status" value="1"/>
</dbReference>
<evidence type="ECO:0000256" key="1">
    <source>
        <dbReference type="ARBA" id="ARBA00022801"/>
    </source>
</evidence>
<dbReference type="InterPro" id="IPR017439">
    <property type="entry name" value="Amidohydrolase"/>
</dbReference>
<keyword evidence="4" id="KW-1185">Reference proteome</keyword>
<proteinExistence type="predicted"/>
<dbReference type="PANTHER" id="PTHR11014">
    <property type="entry name" value="PEPTIDASE M20 FAMILY MEMBER"/>
    <property type="match status" value="1"/>
</dbReference>
<dbReference type="NCBIfam" id="TIGR01891">
    <property type="entry name" value="amidohydrolases"/>
    <property type="match status" value="1"/>
</dbReference>
<accession>A0A849C8U3</accession>
<feature type="domain" description="Peptidase M20 dimerisation" evidence="2">
    <location>
        <begin position="316"/>
        <end position="411"/>
    </location>
</feature>
<dbReference type="Gene3D" id="3.40.630.10">
    <property type="entry name" value="Zn peptidases"/>
    <property type="match status" value="1"/>
</dbReference>
<dbReference type="GO" id="GO:0050118">
    <property type="term" value="F:N-acetyldiaminopimelate deacetylase activity"/>
    <property type="evidence" value="ECO:0007669"/>
    <property type="project" value="UniProtKB-ARBA"/>
</dbReference>
<evidence type="ECO:0000313" key="3">
    <source>
        <dbReference type="EMBL" id="NNH71279.1"/>
    </source>
</evidence>
<name>A0A849C8U3_9NOCA</name>
<comment type="caution">
    <text evidence="3">The sequence shown here is derived from an EMBL/GenBank/DDBJ whole genome shotgun (WGS) entry which is preliminary data.</text>
</comment>
<organism evidence="3 4">
    <name type="scientific">Nocardia uniformis</name>
    <dbReference type="NCBI Taxonomy" id="53432"/>
    <lineage>
        <taxon>Bacteria</taxon>
        <taxon>Bacillati</taxon>
        <taxon>Actinomycetota</taxon>
        <taxon>Actinomycetes</taxon>
        <taxon>Mycobacteriales</taxon>
        <taxon>Nocardiaceae</taxon>
        <taxon>Nocardia</taxon>
    </lineage>
</organism>
<dbReference type="EMBL" id="JABELX010000005">
    <property type="protein sequence ID" value="NNH71279.1"/>
    <property type="molecule type" value="Genomic_DNA"/>
</dbReference>
<dbReference type="FunFam" id="3.30.70.360:FF:000001">
    <property type="entry name" value="N-acetyldiaminopimelate deacetylase"/>
    <property type="match status" value="1"/>
</dbReference>
<protein>
    <submittedName>
        <fullName evidence="3">Amidohydrolase</fullName>
    </submittedName>
</protein>
<dbReference type="InterPro" id="IPR036264">
    <property type="entry name" value="Bact_exopeptidase_dim_dom"/>
</dbReference>
<evidence type="ECO:0000313" key="4">
    <source>
        <dbReference type="Proteomes" id="UP000586827"/>
    </source>
</evidence>
<evidence type="ECO:0000259" key="2">
    <source>
        <dbReference type="Pfam" id="PF07687"/>
    </source>
</evidence>
<keyword evidence="1 3" id="KW-0378">Hydrolase</keyword>
<gene>
    <name evidence="3" type="ORF">HLB23_15655</name>
</gene>
<dbReference type="Proteomes" id="UP000586827">
    <property type="component" value="Unassembled WGS sequence"/>
</dbReference>
<dbReference type="AlphaFoldDB" id="A0A849C8U3"/>
<dbReference type="SUPFAM" id="SSF55031">
    <property type="entry name" value="Bacterial exopeptidase dimerisation domain"/>
    <property type="match status" value="1"/>
</dbReference>